<dbReference type="InterPro" id="IPR001932">
    <property type="entry name" value="PPM-type_phosphatase-like_dom"/>
</dbReference>
<sequence>MGMLQPVAARWRSAARSDIGKVRARNEDSFVNLAERGLWLVADGMGGHRDGALASRLIAESLSELPFEALSLSERTRHAQQCLHWLNRRFSDELTLLADRNLDPVMGSTVVALLAEGQQLSCLWAGDSRCYLLRNRQLYQLSRDHCLARELVEQQQVDAQTAAKHPQAQALTQAIGAASELKLEMLELEALPGDVYLLCSDGLYQYLTPAQLCGALASPSPEQALERLFAQVLSGPARDNLSAVVLHYGGRA</sequence>
<dbReference type="InterPro" id="IPR036457">
    <property type="entry name" value="PPM-type-like_dom_sf"/>
</dbReference>
<dbReference type="InterPro" id="IPR015655">
    <property type="entry name" value="PP2C"/>
</dbReference>
<keyword evidence="3" id="KW-1185">Reference proteome</keyword>
<evidence type="ECO:0000259" key="1">
    <source>
        <dbReference type="PROSITE" id="PS51746"/>
    </source>
</evidence>
<evidence type="ECO:0000313" key="2">
    <source>
        <dbReference type="EMBL" id="SEL27318.1"/>
    </source>
</evidence>
<dbReference type="SMART" id="SM00331">
    <property type="entry name" value="PP2C_SIG"/>
    <property type="match status" value="1"/>
</dbReference>
<organism evidence="2 3">
    <name type="scientific">Atopomonas hussainii</name>
    <dbReference type="NCBI Taxonomy" id="1429083"/>
    <lineage>
        <taxon>Bacteria</taxon>
        <taxon>Pseudomonadati</taxon>
        <taxon>Pseudomonadota</taxon>
        <taxon>Gammaproteobacteria</taxon>
        <taxon>Pseudomonadales</taxon>
        <taxon>Pseudomonadaceae</taxon>
        <taxon>Atopomonas</taxon>
    </lineage>
</organism>
<protein>
    <submittedName>
        <fullName evidence="2">Serine/threonine protein phosphatase Stp1</fullName>
    </submittedName>
</protein>
<dbReference type="SMART" id="SM00332">
    <property type="entry name" value="PP2Cc"/>
    <property type="match status" value="1"/>
</dbReference>
<feature type="domain" description="PPM-type phosphatase" evidence="1">
    <location>
        <begin position="12"/>
        <end position="248"/>
    </location>
</feature>
<reference evidence="2 3" key="1">
    <citation type="submission" date="2016-10" db="EMBL/GenBank/DDBJ databases">
        <authorList>
            <person name="de Groot N.N."/>
        </authorList>
    </citation>
    <scope>NUCLEOTIDE SEQUENCE [LARGE SCALE GENOMIC DNA]</scope>
    <source>
        <strain evidence="2 3">JCM 19513</strain>
    </source>
</reference>
<dbReference type="CDD" id="cd00143">
    <property type="entry name" value="PP2Cc"/>
    <property type="match status" value="1"/>
</dbReference>
<dbReference type="AlphaFoldDB" id="A0A1H7NWF3"/>
<dbReference type="SUPFAM" id="SSF81606">
    <property type="entry name" value="PP2C-like"/>
    <property type="match status" value="1"/>
</dbReference>
<dbReference type="PROSITE" id="PS51746">
    <property type="entry name" value="PPM_2"/>
    <property type="match status" value="1"/>
</dbReference>
<proteinExistence type="predicted"/>
<accession>A0A1H7NWF3</accession>
<evidence type="ECO:0000313" key="3">
    <source>
        <dbReference type="Proteomes" id="UP000185766"/>
    </source>
</evidence>
<dbReference type="EMBL" id="FOAS01000010">
    <property type="protein sequence ID" value="SEL27318.1"/>
    <property type="molecule type" value="Genomic_DNA"/>
</dbReference>
<dbReference type="PANTHER" id="PTHR13832:SF827">
    <property type="entry name" value="PROTEIN PHOSPHATASE 1L"/>
    <property type="match status" value="1"/>
</dbReference>
<dbReference type="STRING" id="1429083.GCA_001885685_01842"/>
<dbReference type="Gene3D" id="3.60.40.10">
    <property type="entry name" value="PPM-type phosphatase domain"/>
    <property type="match status" value="1"/>
</dbReference>
<dbReference type="Proteomes" id="UP000185766">
    <property type="component" value="Unassembled WGS sequence"/>
</dbReference>
<dbReference type="Pfam" id="PF13672">
    <property type="entry name" value="PP2C_2"/>
    <property type="match status" value="1"/>
</dbReference>
<dbReference type="PANTHER" id="PTHR13832">
    <property type="entry name" value="PROTEIN PHOSPHATASE 2C"/>
    <property type="match status" value="1"/>
</dbReference>
<gene>
    <name evidence="2" type="ORF">SAMN05216214_11026</name>
</gene>
<dbReference type="GO" id="GO:0004722">
    <property type="term" value="F:protein serine/threonine phosphatase activity"/>
    <property type="evidence" value="ECO:0007669"/>
    <property type="project" value="InterPro"/>
</dbReference>
<name>A0A1H7NWF3_9GAMM</name>